<protein>
    <submittedName>
        <fullName evidence="2">Sulfur oxidation protein SoxY</fullName>
    </submittedName>
</protein>
<name>A0A1W1CUV9_9ZZZZ</name>
<sequence length="148" mass="15484">MNRRLFLKGTLASSAVMTAISAGLLTPTRLLAASPKFKAKSDSLMDEIPNALNGNFKLKAPKIAENGAVVPITIDARKMSGVEQISILVKNATASNLSASFNLNGANGFVSTRIKMGKSSPVYALVKANGKIYKKTKDIKVTIGGCGG</sequence>
<dbReference type="AlphaFoldDB" id="A0A1W1CUV9"/>
<dbReference type="Pfam" id="PF13501">
    <property type="entry name" value="SoxY"/>
    <property type="match status" value="1"/>
</dbReference>
<accession>A0A1W1CUV9</accession>
<evidence type="ECO:0000313" key="2">
    <source>
        <dbReference type="EMBL" id="SFV69606.1"/>
    </source>
</evidence>
<dbReference type="InterPro" id="IPR038162">
    <property type="entry name" value="SoxY_sf"/>
</dbReference>
<dbReference type="Gene3D" id="2.60.40.2470">
    <property type="entry name" value="SoxY domain"/>
    <property type="match status" value="1"/>
</dbReference>
<reference evidence="2" key="1">
    <citation type="submission" date="2016-10" db="EMBL/GenBank/DDBJ databases">
        <authorList>
            <person name="de Groot N.N."/>
        </authorList>
    </citation>
    <scope>NUCLEOTIDE SEQUENCE</scope>
</reference>
<feature type="domain" description="Ig-like SoxY" evidence="1">
    <location>
        <begin position="54"/>
        <end position="146"/>
    </location>
</feature>
<dbReference type="InterPro" id="IPR032711">
    <property type="entry name" value="SoxY"/>
</dbReference>
<dbReference type="EMBL" id="FPHJ01000068">
    <property type="protein sequence ID" value="SFV69606.1"/>
    <property type="molecule type" value="Genomic_DNA"/>
</dbReference>
<dbReference type="PIRSF" id="PIRSF010312">
    <property type="entry name" value="Sulphur_oxidation_SoxY"/>
    <property type="match status" value="1"/>
</dbReference>
<gene>
    <name evidence="2" type="ORF">MNB_SUP05-5-432</name>
</gene>
<organism evidence="2">
    <name type="scientific">hydrothermal vent metagenome</name>
    <dbReference type="NCBI Taxonomy" id="652676"/>
    <lineage>
        <taxon>unclassified sequences</taxon>
        <taxon>metagenomes</taxon>
        <taxon>ecological metagenomes</taxon>
    </lineage>
</organism>
<dbReference type="InterPro" id="IPR016568">
    <property type="entry name" value="Sulphur_oxidation_SoxY"/>
</dbReference>
<evidence type="ECO:0000259" key="1">
    <source>
        <dbReference type="Pfam" id="PF13501"/>
    </source>
</evidence>
<proteinExistence type="predicted"/>